<dbReference type="SUPFAM" id="SSF49503">
    <property type="entry name" value="Cupredoxins"/>
    <property type="match status" value="3"/>
</dbReference>
<dbReference type="Pfam" id="PF07732">
    <property type="entry name" value="Cu-oxidase_3"/>
    <property type="match status" value="1"/>
</dbReference>
<dbReference type="InterPro" id="IPR006311">
    <property type="entry name" value="TAT_signal"/>
</dbReference>
<proteinExistence type="inferred from homology"/>
<protein>
    <submittedName>
        <fullName evidence="4">Bilirubin oxidase</fullName>
    </submittedName>
</protein>
<dbReference type="PANTHER" id="PTHR48267:SF1">
    <property type="entry name" value="BILIRUBIN OXIDASE"/>
    <property type="match status" value="1"/>
</dbReference>
<dbReference type="InterPro" id="IPR008972">
    <property type="entry name" value="Cupredoxin"/>
</dbReference>
<sequence length="688" mass="73662">MNLSSLFTRDALGRRGFLIGAGAVGGGAAWASAALLTHPGAGTAGAGAGRAVAARPDLMTAALGSGLERVPGALTQARATASRSRGGVTAAARAARAAEELAPFADRLPVPPVLRGRGGRLTVSMRTASVRLHRDLPATRLWTYEGGHLGPTIEARSGQRLRIAWENDLTGAFPLAAVRVPFAFEEGRPLMWDRPGREGADPRGDVAALPPWTAVHLHGAVTGGGNDGWAENAVLPGHAQLSEYPNQQAATGLWYHDHAMHITHLNVMSGLAAGAYLIRDAEEDGLDLPAGERELPLILFDRNLDLDAEGRFTGDLLYKGVVVADDPYELVRPFTGPFTLVNGRIWPYAEVAGGWYRLRLLNASNNRPYLLKLVTEDGTAVDAKRCVQIGTDAGLLPKPAPLSDGIALAPAERADVLVDFSAFRGQRLRLVNALPEPGIREDVMQFRVHGRAEDTGFRPPAVLGAAFTPMDPEKAAKAPERMVLLTPVYPKDPELWEMAETEAPTGKLPQDGIVQLEDADGRVRTFQRVASSYQDPVAFTVAAGSTERWSFLSLEKSEGSYPHPMHLHATAFSALSREVYDVSAFTFFELDGGGYGAGTSKPLKRVRAGKLSAAEKGPKDTIALNPAELVTVAARFHHTPGRFLHHCHIYEHEDMMMMRPFVVQPKAVIDLAPHGAHGGSPAAGPAHH</sequence>
<accession>A0A0B5EQZ1</accession>
<organism evidence="4 5">
    <name type="scientific">Streptomyces albus (strain ATCC 21838 / DSM 41398 / FERM P-419 / JCM 4703 / NBRC 107858)</name>
    <dbReference type="NCBI Taxonomy" id="1081613"/>
    <lineage>
        <taxon>Bacteria</taxon>
        <taxon>Bacillati</taxon>
        <taxon>Actinomycetota</taxon>
        <taxon>Actinomycetes</taxon>
        <taxon>Kitasatosporales</taxon>
        <taxon>Streptomycetaceae</taxon>
        <taxon>Streptomyces</taxon>
    </lineage>
</organism>
<evidence type="ECO:0000259" key="2">
    <source>
        <dbReference type="Pfam" id="PF07731"/>
    </source>
</evidence>
<dbReference type="GO" id="GO:0016491">
    <property type="term" value="F:oxidoreductase activity"/>
    <property type="evidence" value="ECO:0007669"/>
    <property type="project" value="InterPro"/>
</dbReference>
<name>A0A0B5EQZ1_STRA4</name>
<evidence type="ECO:0000259" key="3">
    <source>
        <dbReference type="Pfam" id="PF07732"/>
    </source>
</evidence>
<dbReference type="InterPro" id="IPR045087">
    <property type="entry name" value="Cu-oxidase_fam"/>
</dbReference>
<dbReference type="Pfam" id="PF07731">
    <property type="entry name" value="Cu-oxidase_2"/>
    <property type="match status" value="1"/>
</dbReference>
<dbReference type="KEGG" id="sals:SLNWT_0196"/>
<dbReference type="InterPro" id="IPR011707">
    <property type="entry name" value="Cu-oxidase-like_N"/>
</dbReference>
<comment type="similarity">
    <text evidence="1">Belongs to the multicopper oxidase family.</text>
</comment>
<evidence type="ECO:0000256" key="1">
    <source>
        <dbReference type="ARBA" id="ARBA00010609"/>
    </source>
</evidence>
<dbReference type="InterPro" id="IPR011706">
    <property type="entry name" value="Cu-oxidase_C"/>
</dbReference>
<dbReference type="AlphaFoldDB" id="A0A0B5EQZ1"/>
<dbReference type="Gene3D" id="2.60.40.420">
    <property type="entry name" value="Cupredoxins - blue copper proteins"/>
    <property type="match status" value="3"/>
</dbReference>
<feature type="domain" description="Plastocyanin-like" evidence="3">
    <location>
        <begin position="213"/>
        <end position="281"/>
    </location>
</feature>
<dbReference type="EMBL" id="CP010519">
    <property type="protein sequence ID" value="AJE80572.1"/>
    <property type="molecule type" value="Genomic_DNA"/>
</dbReference>
<evidence type="ECO:0000313" key="4">
    <source>
        <dbReference type="EMBL" id="AJE80572.1"/>
    </source>
</evidence>
<gene>
    <name evidence="4" type="ORF">SLNWT_0196</name>
</gene>
<evidence type="ECO:0000313" key="5">
    <source>
        <dbReference type="Proteomes" id="UP000031523"/>
    </source>
</evidence>
<dbReference type="PROSITE" id="PS51318">
    <property type="entry name" value="TAT"/>
    <property type="match status" value="1"/>
</dbReference>
<feature type="domain" description="Plastocyanin-like" evidence="2">
    <location>
        <begin position="533"/>
        <end position="666"/>
    </location>
</feature>
<reference evidence="4 5" key="1">
    <citation type="submission" date="2015-01" db="EMBL/GenBank/DDBJ databases">
        <title>Enhanced salinomycin production by adjusting the supply of polyketide extender units in Streptomyce albus DSM 41398.</title>
        <authorList>
            <person name="Lu C."/>
        </authorList>
    </citation>
    <scope>NUCLEOTIDE SEQUENCE [LARGE SCALE GENOMIC DNA]</scope>
    <source>
        <strain evidence="5">ATCC 21838 / DSM 41398 / FERM P-419 / JCM 4703 / NBRC 107858</strain>
    </source>
</reference>
<dbReference type="GO" id="GO:0005507">
    <property type="term" value="F:copper ion binding"/>
    <property type="evidence" value="ECO:0007669"/>
    <property type="project" value="InterPro"/>
</dbReference>
<dbReference type="PANTHER" id="PTHR48267">
    <property type="entry name" value="CUPREDOXIN SUPERFAMILY PROTEIN"/>
    <property type="match status" value="1"/>
</dbReference>
<dbReference type="Proteomes" id="UP000031523">
    <property type="component" value="Chromosome"/>
</dbReference>
<keyword evidence="5" id="KW-1185">Reference proteome</keyword>
<dbReference type="CDD" id="cd13844">
    <property type="entry name" value="CuRO_1_BOD_CotA_like"/>
    <property type="match status" value="1"/>
</dbReference>